<accession>A0A939DBB4</accession>
<dbReference type="RefSeq" id="WP_206583442.1">
    <property type="nucleotide sequence ID" value="NZ_JAFJZZ010000012.1"/>
</dbReference>
<keyword evidence="4" id="KW-1185">Reference proteome</keyword>
<feature type="compositionally biased region" description="Low complexity" evidence="1">
    <location>
        <begin position="88"/>
        <end position="117"/>
    </location>
</feature>
<evidence type="ECO:0000313" key="4">
    <source>
        <dbReference type="Proteomes" id="UP000664545"/>
    </source>
</evidence>
<comment type="caution">
    <text evidence="3">The sequence shown here is derived from an EMBL/GenBank/DDBJ whole genome shotgun (WGS) entry which is preliminary data.</text>
</comment>
<gene>
    <name evidence="3" type="ORF">JYB65_14625</name>
</gene>
<evidence type="ECO:0000256" key="2">
    <source>
        <dbReference type="SAM" id="SignalP"/>
    </source>
</evidence>
<name>A0A939DBB4_CLOAM</name>
<keyword evidence="2" id="KW-0732">Signal</keyword>
<evidence type="ECO:0000313" key="3">
    <source>
        <dbReference type="EMBL" id="MBN7774600.1"/>
    </source>
</evidence>
<reference evidence="3" key="1">
    <citation type="submission" date="2021-02" db="EMBL/GenBank/DDBJ databases">
        <title>Abyssanaerobacter marinus gen.nov., sp., nov, anaerobic bacterium isolated from the Onnuri vent field of Indian Ocean and suggestion of Mogibacteriaceae fam. nov., and proposal of reclassification of ambiguous this family's genus member.</title>
        <authorList>
            <person name="Kim Y.J."/>
            <person name="Yang J.-A."/>
        </authorList>
    </citation>
    <scope>NUCLEOTIDE SEQUENCE</scope>
    <source>
        <strain evidence="3">DSM 2634</strain>
    </source>
</reference>
<proteinExistence type="predicted"/>
<feature type="compositionally biased region" description="Low complexity" evidence="1">
    <location>
        <begin position="55"/>
        <end position="75"/>
    </location>
</feature>
<dbReference type="Proteomes" id="UP000664545">
    <property type="component" value="Unassembled WGS sequence"/>
</dbReference>
<organism evidence="3 4">
    <name type="scientific">Clostridium aminobutyricum</name>
    <dbReference type="NCBI Taxonomy" id="33953"/>
    <lineage>
        <taxon>Bacteria</taxon>
        <taxon>Bacillati</taxon>
        <taxon>Bacillota</taxon>
        <taxon>Clostridia</taxon>
        <taxon>Eubacteriales</taxon>
        <taxon>Clostridiaceae</taxon>
        <taxon>Clostridium</taxon>
    </lineage>
</organism>
<feature type="chain" id="PRO_5037900341" evidence="2">
    <location>
        <begin position="26"/>
        <end position="271"/>
    </location>
</feature>
<protein>
    <submittedName>
        <fullName evidence="3">Uncharacterized protein</fullName>
    </submittedName>
</protein>
<evidence type="ECO:0000256" key="1">
    <source>
        <dbReference type="SAM" id="MobiDB-lite"/>
    </source>
</evidence>
<feature type="region of interest" description="Disordered" evidence="1">
    <location>
        <begin position="31"/>
        <end position="133"/>
    </location>
</feature>
<feature type="signal peptide" evidence="2">
    <location>
        <begin position="1"/>
        <end position="25"/>
    </location>
</feature>
<dbReference type="EMBL" id="JAFJZZ010000012">
    <property type="protein sequence ID" value="MBN7774600.1"/>
    <property type="molecule type" value="Genomic_DNA"/>
</dbReference>
<feature type="compositionally biased region" description="Low complexity" evidence="1">
    <location>
        <begin position="31"/>
        <end position="48"/>
    </location>
</feature>
<dbReference type="AlphaFoldDB" id="A0A939DBB4"/>
<sequence>MLRKKFSTTMLALVVAAALPGSAFAADAVSESTGSVSVPTSVSAPVSSDNGIGGSEDASPAANESSAPAENSQAPGSMNTGATPAEGTEPVSPVDVTEPTTEVSEPTAEVTEPATEPQVPATEEQPAVEPQPTEEVIIPEIPAAEPQPIEDEVVPAVPAVEPVEVPDETILPIEEPAVIEPALVEEELVTEPAIVVEPAEATVTIVHRLYFGDKGEYDDYIEHVDGLSVGDELDLNSRILNVENVECVTSDQQIVLAEDNELLLEYCLIEE</sequence>